<keyword evidence="1" id="KW-0472">Membrane</keyword>
<name>A0A3M7R768_BRAPC</name>
<dbReference type="STRING" id="10195.A0A3M7R768"/>
<dbReference type="AlphaFoldDB" id="A0A3M7R768"/>
<dbReference type="SUPFAM" id="SSF57184">
    <property type="entry name" value="Growth factor receptor domain"/>
    <property type="match status" value="1"/>
</dbReference>
<keyword evidence="1" id="KW-0812">Transmembrane</keyword>
<evidence type="ECO:0000313" key="2">
    <source>
        <dbReference type="EMBL" id="RNA19299.1"/>
    </source>
</evidence>
<dbReference type="OrthoDB" id="527990at2759"/>
<evidence type="ECO:0000313" key="3">
    <source>
        <dbReference type="Proteomes" id="UP000276133"/>
    </source>
</evidence>
<gene>
    <name evidence="2" type="ORF">BpHYR1_005760</name>
</gene>
<accession>A0A3M7R768</accession>
<dbReference type="EMBL" id="REGN01004076">
    <property type="protein sequence ID" value="RNA19299.1"/>
    <property type="molecule type" value="Genomic_DNA"/>
</dbReference>
<organism evidence="2 3">
    <name type="scientific">Brachionus plicatilis</name>
    <name type="common">Marine rotifer</name>
    <name type="synonym">Brachionus muelleri</name>
    <dbReference type="NCBI Taxonomy" id="10195"/>
    <lineage>
        <taxon>Eukaryota</taxon>
        <taxon>Metazoa</taxon>
        <taxon>Spiralia</taxon>
        <taxon>Gnathifera</taxon>
        <taxon>Rotifera</taxon>
        <taxon>Eurotatoria</taxon>
        <taxon>Monogononta</taxon>
        <taxon>Pseudotrocha</taxon>
        <taxon>Ploima</taxon>
        <taxon>Brachionidae</taxon>
        <taxon>Brachionus</taxon>
    </lineage>
</organism>
<comment type="caution">
    <text evidence="2">The sequence shown here is derived from an EMBL/GenBank/DDBJ whole genome shotgun (WGS) entry which is preliminary data.</text>
</comment>
<sequence length="606" mass="70352">GRTPGHVRMVLDLRLSPHEKSMLGKFCDIDCGCNGHGVCSTDTNECVCDSGYTLRNTTCEPISLQSDLSKCPICHYGTCVKANCRCWAGYKHDADKSCTVKTTANNDGSKIGINLNGVVDWSTQWAFVDLSKQARYWIIQHADNLNTLYIWDLEEPISLRPDRYPAFIPKDRKLVTLMLRDVKQKWPNGVYHVFYDGEGFLDFGMDAKLIDQTEKFKMKINVSLSLIRDNGIFMKIQKSNPNNPIRNIRIVMDGYQDIYEQEPFHQLFLERLSPFKTIRFMPWTEENGIIKWSDRTTPETFSHRKGVAYEYQIKLCNKLKTNGWFTVPYEASDNFVLNMARLIKQELRKDVNVYIEYTNEAWNNFFASGKYCAKMGLEQNLSEDSLTAKNLYYSKRSVEIIKIFKSVFGEDEKRLILVLGSFTLMPIMSSRILEYNKAYESHSNIMLAITGYISCGSPKAIDVVQLNFEQLFEKCDQDLEKMNSTIKQHYDIAKKYKVDFGMYESGSGLMELSVILKNQETPGATNKYIEWNRREEMYKVYKDYYKMFDLYNMSANCHFANVDQPSRYGSWFLLEHQNQIYFLILEEILVAGLGLFLMTWTLISDF</sequence>
<keyword evidence="3" id="KW-1185">Reference proteome</keyword>
<feature type="non-terminal residue" evidence="2">
    <location>
        <position position="1"/>
    </location>
</feature>
<proteinExistence type="predicted"/>
<dbReference type="Proteomes" id="UP000276133">
    <property type="component" value="Unassembled WGS sequence"/>
</dbReference>
<evidence type="ECO:0000256" key="1">
    <source>
        <dbReference type="SAM" id="Phobius"/>
    </source>
</evidence>
<feature type="transmembrane region" description="Helical" evidence="1">
    <location>
        <begin position="580"/>
        <end position="603"/>
    </location>
</feature>
<dbReference type="InterPro" id="IPR009030">
    <property type="entry name" value="Growth_fac_rcpt_cys_sf"/>
</dbReference>
<reference evidence="2 3" key="1">
    <citation type="journal article" date="2018" name="Sci. Rep.">
        <title>Genomic signatures of local adaptation to the degree of environmental predictability in rotifers.</title>
        <authorList>
            <person name="Franch-Gras L."/>
            <person name="Hahn C."/>
            <person name="Garcia-Roger E.M."/>
            <person name="Carmona M.J."/>
            <person name="Serra M."/>
            <person name="Gomez A."/>
        </authorList>
    </citation>
    <scope>NUCLEOTIDE SEQUENCE [LARGE SCALE GENOMIC DNA]</scope>
    <source>
        <strain evidence="2">HYR1</strain>
    </source>
</reference>
<dbReference type="CDD" id="cd00053">
    <property type="entry name" value="EGF"/>
    <property type="match status" value="1"/>
</dbReference>
<protein>
    <submittedName>
        <fullName evidence="2">PA14 domain-containing</fullName>
    </submittedName>
</protein>
<keyword evidence="1" id="KW-1133">Transmembrane helix</keyword>